<accession>A0ABQ0LKN7</accession>
<dbReference type="Gene3D" id="1.10.10.60">
    <property type="entry name" value="Homeodomain-like"/>
    <property type="match status" value="1"/>
</dbReference>
<feature type="compositionally biased region" description="Basic and acidic residues" evidence="1">
    <location>
        <begin position="260"/>
        <end position="270"/>
    </location>
</feature>
<dbReference type="Proteomes" id="UP000815677">
    <property type="component" value="Unassembled WGS sequence"/>
</dbReference>
<reference evidence="3" key="1">
    <citation type="submission" date="2014-09" db="EMBL/GenBank/DDBJ databases">
        <title>Genome sequence of the luminous mushroom Mycena chlorophos for searching fungal bioluminescence genes.</title>
        <authorList>
            <person name="Tanaka Y."/>
            <person name="Kasuga D."/>
            <person name="Oba Y."/>
            <person name="Hase S."/>
            <person name="Sato K."/>
            <person name="Oba Y."/>
            <person name="Sakakibara Y."/>
        </authorList>
    </citation>
    <scope>NUCLEOTIDE SEQUENCE</scope>
</reference>
<feature type="region of interest" description="Disordered" evidence="1">
    <location>
        <begin position="260"/>
        <end position="288"/>
    </location>
</feature>
<sequence length="288" mass="32192">MHTRSAGPIADESHTSPPRKAVPGPKAPAPAACKSKHSSGLTSRRSPSWDVNSDDFNLADCDYQHNSEDDNASRSPLTPAPNSHRFLSPNDDNDDDMGVEPLVQANNARTGRWLSWEDRALARMVEKHRPFNAGRGPDLERAWDELAVKLESDSRQDPKSNVIQRSGAACKARFLKLLKHHKAEETRSLQKTGADELVDAYIQVMTDLVQLFDAKETIKKEKSVVAQKKMNAETQAALELRDAAMKGRVRREDLSDIARLEGTSIREKQGQRKYMGIQDDRGYQRPSP</sequence>
<evidence type="ECO:0000256" key="1">
    <source>
        <dbReference type="SAM" id="MobiDB-lite"/>
    </source>
</evidence>
<proteinExistence type="predicted"/>
<feature type="region of interest" description="Disordered" evidence="1">
    <location>
        <begin position="1"/>
        <end position="98"/>
    </location>
</feature>
<name>A0ABQ0LKN7_MYCCL</name>
<protein>
    <recommendedName>
        <fullName evidence="2">Myb-like domain-containing protein</fullName>
    </recommendedName>
</protein>
<evidence type="ECO:0000313" key="4">
    <source>
        <dbReference type="Proteomes" id="UP000815677"/>
    </source>
</evidence>
<organism evidence="3 4">
    <name type="scientific">Mycena chlorophos</name>
    <name type="common">Agaric fungus</name>
    <name type="synonym">Agaricus chlorophos</name>
    <dbReference type="NCBI Taxonomy" id="658473"/>
    <lineage>
        <taxon>Eukaryota</taxon>
        <taxon>Fungi</taxon>
        <taxon>Dikarya</taxon>
        <taxon>Basidiomycota</taxon>
        <taxon>Agaricomycotina</taxon>
        <taxon>Agaricomycetes</taxon>
        <taxon>Agaricomycetidae</taxon>
        <taxon>Agaricales</taxon>
        <taxon>Marasmiineae</taxon>
        <taxon>Mycenaceae</taxon>
        <taxon>Mycena</taxon>
    </lineage>
</organism>
<keyword evidence="4" id="KW-1185">Reference proteome</keyword>
<feature type="compositionally biased region" description="Basic and acidic residues" evidence="1">
    <location>
        <begin position="62"/>
        <end position="72"/>
    </location>
</feature>
<dbReference type="InterPro" id="IPR001005">
    <property type="entry name" value="SANT/Myb"/>
</dbReference>
<evidence type="ECO:0000259" key="2">
    <source>
        <dbReference type="PROSITE" id="PS50090"/>
    </source>
</evidence>
<gene>
    <name evidence="3" type="ORF">MCHLO_07713</name>
</gene>
<feature type="compositionally biased region" description="Polar residues" evidence="1">
    <location>
        <begin position="38"/>
        <end position="55"/>
    </location>
</feature>
<dbReference type="EMBL" id="DF846513">
    <property type="protein sequence ID" value="GAT50471.1"/>
    <property type="molecule type" value="Genomic_DNA"/>
</dbReference>
<feature type="compositionally biased region" description="Basic and acidic residues" evidence="1">
    <location>
        <begin position="278"/>
        <end position="288"/>
    </location>
</feature>
<feature type="domain" description="Myb-like" evidence="2">
    <location>
        <begin position="105"/>
        <end position="178"/>
    </location>
</feature>
<dbReference type="PROSITE" id="PS50090">
    <property type="entry name" value="MYB_LIKE"/>
    <property type="match status" value="1"/>
</dbReference>
<feature type="compositionally biased region" description="Low complexity" evidence="1">
    <location>
        <begin position="18"/>
        <end position="33"/>
    </location>
</feature>
<evidence type="ECO:0000313" key="3">
    <source>
        <dbReference type="EMBL" id="GAT50471.1"/>
    </source>
</evidence>